<dbReference type="Gene3D" id="2.20.28.10">
    <property type="match status" value="1"/>
</dbReference>
<dbReference type="AlphaFoldDB" id="A0A0S7Y8X2"/>
<evidence type="ECO:0000259" key="6">
    <source>
        <dbReference type="PROSITE" id="PS50903"/>
    </source>
</evidence>
<keyword evidence="4 5" id="KW-0408">Iron</keyword>
<keyword evidence="1" id="KW-0813">Transport</keyword>
<comment type="similarity">
    <text evidence="5">Belongs to the rubredoxin family.</text>
</comment>
<dbReference type="PRINTS" id="PR00163">
    <property type="entry name" value="RUBREDOXIN"/>
</dbReference>
<evidence type="ECO:0000256" key="2">
    <source>
        <dbReference type="ARBA" id="ARBA00022723"/>
    </source>
</evidence>
<dbReference type="SUPFAM" id="SSF57802">
    <property type="entry name" value="Rubredoxin-like"/>
    <property type="match status" value="1"/>
</dbReference>
<evidence type="ECO:0000313" key="8">
    <source>
        <dbReference type="Proteomes" id="UP000051012"/>
    </source>
</evidence>
<dbReference type="InterPro" id="IPR018527">
    <property type="entry name" value="Rubredoxin_Fe_BS"/>
</dbReference>
<dbReference type="PROSITE" id="PS00202">
    <property type="entry name" value="RUBREDOXIN"/>
    <property type="match status" value="1"/>
</dbReference>
<dbReference type="GO" id="GO:0005506">
    <property type="term" value="F:iron ion binding"/>
    <property type="evidence" value="ECO:0007669"/>
    <property type="project" value="UniProtKB-UniRule"/>
</dbReference>
<protein>
    <recommendedName>
        <fullName evidence="5">Rubredoxin</fullName>
    </recommendedName>
</protein>
<dbReference type="PANTHER" id="PTHR47627">
    <property type="entry name" value="RUBREDOXIN"/>
    <property type="match status" value="1"/>
</dbReference>
<evidence type="ECO:0000256" key="4">
    <source>
        <dbReference type="ARBA" id="ARBA00023004"/>
    </source>
</evidence>
<dbReference type="GO" id="GO:0009055">
    <property type="term" value="F:electron transfer activity"/>
    <property type="evidence" value="ECO:0007669"/>
    <property type="project" value="TreeGrafter"/>
</dbReference>
<name>A0A0S7Y8X2_UNCT6</name>
<dbReference type="Proteomes" id="UP000051012">
    <property type="component" value="Unassembled WGS sequence"/>
</dbReference>
<evidence type="ECO:0000313" key="7">
    <source>
        <dbReference type="EMBL" id="KPJ71144.1"/>
    </source>
</evidence>
<evidence type="ECO:0000256" key="3">
    <source>
        <dbReference type="ARBA" id="ARBA00022982"/>
    </source>
</evidence>
<organism evidence="7 8">
    <name type="scientific">candidate division TA06 bacterium DG_78</name>
    <dbReference type="NCBI Taxonomy" id="1703772"/>
    <lineage>
        <taxon>Bacteria</taxon>
        <taxon>Bacteria division TA06</taxon>
    </lineage>
</organism>
<dbReference type="PANTHER" id="PTHR47627:SF1">
    <property type="entry name" value="RUBREDOXIN-1-RELATED"/>
    <property type="match status" value="1"/>
</dbReference>
<dbReference type="InterPro" id="IPR024935">
    <property type="entry name" value="Rubredoxin_dom"/>
</dbReference>
<evidence type="ECO:0000256" key="5">
    <source>
        <dbReference type="RuleBase" id="RU003820"/>
    </source>
</evidence>
<feature type="domain" description="Rubredoxin-like" evidence="6">
    <location>
        <begin position="1"/>
        <end position="52"/>
    </location>
</feature>
<dbReference type="Pfam" id="PF00301">
    <property type="entry name" value="Rubredoxin"/>
    <property type="match status" value="1"/>
</dbReference>
<comment type="caution">
    <text evidence="7">The sequence shown here is derived from an EMBL/GenBank/DDBJ whole genome shotgun (WGS) entry which is preliminary data.</text>
</comment>
<comment type="cofactor">
    <cofactor evidence="5">
        <name>Fe(3+)</name>
        <dbReference type="ChEBI" id="CHEBI:29034"/>
    </cofactor>
</comment>
<dbReference type="CDD" id="cd00730">
    <property type="entry name" value="rubredoxin"/>
    <property type="match status" value="1"/>
</dbReference>
<dbReference type="EMBL" id="LJNI01000138">
    <property type="protein sequence ID" value="KPJ71144.1"/>
    <property type="molecule type" value="Genomic_DNA"/>
</dbReference>
<dbReference type="InterPro" id="IPR050526">
    <property type="entry name" value="Rubredoxin_ET"/>
</dbReference>
<sequence length="76" mass="8554">MGMWQCIVCGYMYDSNIGDPDNGIEANIPFESLPSDWCCPDCGAEKELFAPSEESIDSNVDKDLFAHYTDDTEEDY</sequence>
<keyword evidence="2 5" id="KW-0479">Metal-binding</keyword>
<dbReference type="PROSITE" id="PS50903">
    <property type="entry name" value="RUBREDOXIN_LIKE"/>
    <property type="match status" value="1"/>
</dbReference>
<evidence type="ECO:0000256" key="1">
    <source>
        <dbReference type="ARBA" id="ARBA00022448"/>
    </source>
</evidence>
<dbReference type="GO" id="GO:0043448">
    <property type="term" value="P:alkane catabolic process"/>
    <property type="evidence" value="ECO:0007669"/>
    <property type="project" value="TreeGrafter"/>
</dbReference>
<dbReference type="FunFam" id="2.20.28.10:FF:000001">
    <property type="entry name" value="Rubredoxin"/>
    <property type="match status" value="1"/>
</dbReference>
<accession>A0A0S7Y8X2</accession>
<keyword evidence="3 5" id="KW-0249">Electron transport</keyword>
<reference evidence="7 8" key="1">
    <citation type="journal article" date="2015" name="Microbiome">
        <title>Genomic resolution of linkages in carbon, nitrogen, and sulfur cycling among widespread estuary sediment bacteria.</title>
        <authorList>
            <person name="Baker B.J."/>
            <person name="Lazar C.S."/>
            <person name="Teske A.P."/>
            <person name="Dick G.J."/>
        </authorList>
    </citation>
    <scope>NUCLEOTIDE SEQUENCE [LARGE SCALE GENOMIC DNA]</scope>
    <source>
        <strain evidence="7">DG_78</strain>
    </source>
</reference>
<gene>
    <name evidence="7" type="ORF">AMJ52_08995</name>
</gene>
<dbReference type="InterPro" id="IPR024934">
    <property type="entry name" value="Rubredoxin-like_dom"/>
</dbReference>
<proteinExistence type="inferred from homology"/>